<organism evidence="2 3">
    <name type="scientific">Allacma fusca</name>
    <dbReference type="NCBI Taxonomy" id="39272"/>
    <lineage>
        <taxon>Eukaryota</taxon>
        <taxon>Metazoa</taxon>
        <taxon>Ecdysozoa</taxon>
        <taxon>Arthropoda</taxon>
        <taxon>Hexapoda</taxon>
        <taxon>Collembola</taxon>
        <taxon>Symphypleona</taxon>
        <taxon>Sminthuridae</taxon>
        <taxon>Allacma</taxon>
    </lineage>
</organism>
<keyword evidence="3" id="KW-1185">Reference proteome</keyword>
<name>A0A8J2PJF4_9HEXA</name>
<protein>
    <submittedName>
        <fullName evidence="2">Uncharacterized protein</fullName>
    </submittedName>
</protein>
<sequence length="16" mass="1961">MFHVEKLKKLEKPYNG</sequence>
<gene>
    <name evidence="1" type="ORF">AFUS01_LOCUS25823</name>
    <name evidence="2" type="ORF">AFUS01_LOCUS26767</name>
</gene>
<evidence type="ECO:0000313" key="1">
    <source>
        <dbReference type="EMBL" id="CAG7815124.1"/>
    </source>
</evidence>
<evidence type="ECO:0000313" key="2">
    <source>
        <dbReference type="EMBL" id="CAG7816134.1"/>
    </source>
</evidence>
<dbReference type="AlphaFoldDB" id="A0A8J2PJF4"/>
<dbReference type="Proteomes" id="UP000708208">
    <property type="component" value="Unassembled WGS sequence"/>
</dbReference>
<dbReference type="EMBL" id="CAJVCH010361816">
    <property type="protein sequence ID" value="CAG7816134.1"/>
    <property type="molecule type" value="Genomic_DNA"/>
</dbReference>
<accession>A0A8J2PJF4</accession>
<evidence type="ECO:0000313" key="3">
    <source>
        <dbReference type="Proteomes" id="UP000708208"/>
    </source>
</evidence>
<proteinExistence type="predicted"/>
<feature type="non-terminal residue" evidence="2">
    <location>
        <position position="16"/>
    </location>
</feature>
<reference evidence="2" key="1">
    <citation type="submission" date="2021-06" db="EMBL/GenBank/DDBJ databases">
        <authorList>
            <person name="Hodson N. C."/>
            <person name="Mongue J. A."/>
            <person name="Jaron S. K."/>
        </authorList>
    </citation>
    <scope>NUCLEOTIDE SEQUENCE</scope>
</reference>
<comment type="caution">
    <text evidence="2">The sequence shown here is derived from an EMBL/GenBank/DDBJ whole genome shotgun (WGS) entry which is preliminary data.</text>
</comment>
<dbReference type="EMBL" id="CAJVCH010336583">
    <property type="protein sequence ID" value="CAG7815124.1"/>
    <property type="molecule type" value="Genomic_DNA"/>
</dbReference>